<proteinExistence type="predicted"/>
<name>A0A4D6LC67_VIGUN</name>
<dbReference type="EMBL" id="CP039347">
    <property type="protein sequence ID" value="QCD86070.1"/>
    <property type="molecule type" value="Genomic_DNA"/>
</dbReference>
<gene>
    <name evidence="2" type="ORF">DEO72_LG3g591</name>
</gene>
<evidence type="ECO:0000256" key="1">
    <source>
        <dbReference type="SAM" id="MobiDB-lite"/>
    </source>
</evidence>
<dbReference type="Proteomes" id="UP000501690">
    <property type="component" value="Linkage Group LG3"/>
</dbReference>
<feature type="region of interest" description="Disordered" evidence="1">
    <location>
        <begin position="134"/>
        <end position="190"/>
    </location>
</feature>
<evidence type="ECO:0000313" key="2">
    <source>
        <dbReference type="EMBL" id="QCD86070.1"/>
    </source>
</evidence>
<keyword evidence="3" id="KW-1185">Reference proteome</keyword>
<protein>
    <submittedName>
        <fullName evidence="2">Uncharacterized protein</fullName>
    </submittedName>
</protein>
<organism evidence="2 3">
    <name type="scientific">Vigna unguiculata</name>
    <name type="common">Cowpea</name>
    <dbReference type="NCBI Taxonomy" id="3917"/>
    <lineage>
        <taxon>Eukaryota</taxon>
        <taxon>Viridiplantae</taxon>
        <taxon>Streptophyta</taxon>
        <taxon>Embryophyta</taxon>
        <taxon>Tracheophyta</taxon>
        <taxon>Spermatophyta</taxon>
        <taxon>Magnoliopsida</taxon>
        <taxon>eudicotyledons</taxon>
        <taxon>Gunneridae</taxon>
        <taxon>Pentapetalae</taxon>
        <taxon>rosids</taxon>
        <taxon>fabids</taxon>
        <taxon>Fabales</taxon>
        <taxon>Fabaceae</taxon>
        <taxon>Papilionoideae</taxon>
        <taxon>50 kb inversion clade</taxon>
        <taxon>NPAAA clade</taxon>
        <taxon>indigoferoid/millettioid clade</taxon>
        <taxon>Phaseoleae</taxon>
        <taxon>Vigna</taxon>
    </lineage>
</organism>
<evidence type="ECO:0000313" key="3">
    <source>
        <dbReference type="Proteomes" id="UP000501690"/>
    </source>
</evidence>
<feature type="compositionally biased region" description="Acidic residues" evidence="1">
    <location>
        <begin position="178"/>
        <end position="190"/>
    </location>
</feature>
<sequence length="190" mass="21843">MASSFSRPKLRMKRTATNPTIQAKGSKSYFGPQNVNKLTTYKTNWAELVHDTILKATRLPMYPLPYGLFLSKVFEYYKLDFVEENSIVLNHNKLIEVNALHYMSIFQFDNGWAFKDEPPKVTKLLTYHNIDDEDAEVDPDNVTNDTDHVDIDQDEATNKDDTPDEEADDIDTTTTATNDDEDSTQDEMFD</sequence>
<accession>A0A4D6LC67</accession>
<feature type="compositionally biased region" description="Acidic residues" evidence="1">
    <location>
        <begin position="162"/>
        <end position="171"/>
    </location>
</feature>
<feature type="compositionally biased region" description="Basic and acidic residues" evidence="1">
    <location>
        <begin position="145"/>
        <end position="161"/>
    </location>
</feature>
<reference evidence="2 3" key="1">
    <citation type="submission" date="2019-04" db="EMBL/GenBank/DDBJ databases">
        <title>An improved genome assembly and genetic linkage map for asparagus bean, Vigna unguiculata ssp. sesquipedialis.</title>
        <authorList>
            <person name="Xia Q."/>
            <person name="Zhang R."/>
            <person name="Dong Y."/>
        </authorList>
    </citation>
    <scope>NUCLEOTIDE SEQUENCE [LARGE SCALE GENOMIC DNA]</scope>
    <source>
        <tissue evidence="2">Leaf</tissue>
    </source>
</reference>
<dbReference type="AlphaFoldDB" id="A0A4D6LC67"/>